<gene>
    <name evidence="1" type="ORF">SteCoe_33763</name>
</gene>
<evidence type="ECO:0000313" key="2">
    <source>
        <dbReference type="Proteomes" id="UP000187209"/>
    </source>
</evidence>
<organism evidence="1 2">
    <name type="scientific">Stentor coeruleus</name>
    <dbReference type="NCBI Taxonomy" id="5963"/>
    <lineage>
        <taxon>Eukaryota</taxon>
        <taxon>Sar</taxon>
        <taxon>Alveolata</taxon>
        <taxon>Ciliophora</taxon>
        <taxon>Postciliodesmatophora</taxon>
        <taxon>Heterotrichea</taxon>
        <taxon>Heterotrichida</taxon>
        <taxon>Stentoridae</taxon>
        <taxon>Stentor</taxon>
    </lineage>
</organism>
<protein>
    <submittedName>
        <fullName evidence="1">Uncharacterized protein</fullName>
    </submittedName>
</protein>
<name>A0A1R2AWE2_9CILI</name>
<dbReference type="AlphaFoldDB" id="A0A1R2AWE2"/>
<evidence type="ECO:0000313" key="1">
    <source>
        <dbReference type="EMBL" id="OMJ68710.1"/>
    </source>
</evidence>
<comment type="caution">
    <text evidence="1">The sequence shown here is derived from an EMBL/GenBank/DDBJ whole genome shotgun (WGS) entry which is preliminary data.</text>
</comment>
<dbReference type="Proteomes" id="UP000187209">
    <property type="component" value="Unassembled WGS sequence"/>
</dbReference>
<accession>A0A1R2AWE2</accession>
<keyword evidence="2" id="KW-1185">Reference proteome</keyword>
<sequence length="272" mass="31029">MQKETKLIESLINEDSNFCSNTLNTPLHDISSWTFDDLPLESQPKLILKKKISSLPPVNQRKKSRISAEVLPTISSSPKKELTIKKVESILNVVHANANTSKHIKQISDENKQENVIKLNELNKKIGLKKLGNQMKLRPLKKLSQTAEEGNAGDHRIILQYPGIEMKIGGLQEKPKKAVKKMKTKYPKGYYDKFFVDGSIVQASKNQFEGEEKEKEQIVAENDTKFSENVKDFLKNIYMPTLRSRSNIADKFIEKITGKNKFFLSPILRGEM</sequence>
<proteinExistence type="predicted"/>
<reference evidence="1 2" key="1">
    <citation type="submission" date="2016-11" db="EMBL/GenBank/DDBJ databases">
        <title>The macronuclear genome of Stentor coeruleus: a giant cell with tiny introns.</title>
        <authorList>
            <person name="Slabodnick M."/>
            <person name="Ruby J.G."/>
            <person name="Reiff S.B."/>
            <person name="Swart E.C."/>
            <person name="Gosai S."/>
            <person name="Prabakaran S."/>
            <person name="Witkowska E."/>
            <person name="Larue G.E."/>
            <person name="Fisher S."/>
            <person name="Freeman R.M."/>
            <person name="Gunawardena J."/>
            <person name="Chu W."/>
            <person name="Stover N.A."/>
            <person name="Gregory B.D."/>
            <person name="Nowacki M."/>
            <person name="Derisi J."/>
            <person name="Roy S.W."/>
            <person name="Marshall W.F."/>
            <person name="Sood P."/>
        </authorList>
    </citation>
    <scope>NUCLEOTIDE SEQUENCE [LARGE SCALE GENOMIC DNA]</scope>
    <source>
        <strain evidence="1">WM001</strain>
    </source>
</reference>
<dbReference type="EMBL" id="MPUH01001291">
    <property type="protein sequence ID" value="OMJ68710.1"/>
    <property type="molecule type" value="Genomic_DNA"/>
</dbReference>